<dbReference type="CDD" id="cd14014">
    <property type="entry name" value="STKc_PknB_like"/>
    <property type="match status" value="1"/>
</dbReference>
<dbReference type="AlphaFoldDB" id="A0A239FPZ5"/>
<organism evidence="10 11">
    <name type="scientific">Streptosporangium subroseum</name>
    <dbReference type="NCBI Taxonomy" id="106412"/>
    <lineage>
        <taxon>Bacteria</taxon>
        <taxon>Bacillati</taxon>
        <taxon>Actinomycetota</taxon>
        <taxon>Actinomycetes</taxon>
        <taxon>Streptosporangiales</taxon>
        <taxon>Streptosporangiaceae</taxon>
        <taxon>Streptosporangium</taxon>
    </lineage>
</organism>
<keyword evidence="2 10" id="KW-0723">Serine/threonine-protein kinase</keyword>
<dbReference type="SUPFAM" id="SSF56112">
    <property type="entry name" value="Protein kinase-like (PK-like)"/>
    <property type="match status" value="1"/>
</dbReference>
<dbReference type="PROSITE" id="PS50011">
    <property type="entry name" value="PROTEIN_KINASE_DOM"/>
    <property type="match status" value="1"/>
</dbReference>
<dbReference type="GO" id="GO:0004674">
    <property type="term" value="F:protein serine/threonine kinase activity"/>
    <property type="evidence" value="ECO:0007669"/>
    <property type="project" value="UniProtKB-KW"/>
</dbReference>
<evidence type="ECO:0000256" key="1">
    <source>
        <dbReference type="ARBA" id="ARBA00012513"/>
    </source>
</evidence>
<dbReference type="GO" id="GO:0005524">
    <property type="term" value="F:ATP binding"/>
    <property type="evidence" value="ECO:0007669"/>
    <property type="project" value="UniProtKB-UniRule"/>
</dbReference>
<dbReference type="PROSITE" id="PS00107">
    <property type="entry name" value="PROTEIN_KINASE_ATP"/>
    <property type="match status" value="1"/>
</dbReference>
<keyword evidence="4 7" id="KW-0547">Nucleotide-binding</keyword>
<evidence type="ECO:0000256" key="4">
    <source>
        <dbReference type="ARBA" id="ARBA00022741"/>
    </source>
</evidence>
<dbReference type="PROSITE" id="PS00108">
    <property type="entry name" value="PROTEIN_KINASE_ST"/>
    <property type="match status" value="1"/>
</dbReference>
<dbReference type="RefSeq" id="WP_218825316.1">
    <property type="nucleotide sequence ID" value="NZ_FZOD01000012.1"/>
</dbReference>
<evidence type="ECO:0000313" key="10">
    <source>
        <dbReference type="EMBL" id="SNS58981.1"/>
    </source>
</evidence>
<dbReference type="InterPro" id="IPR000719">
    <property type="entry name" value="Prot_kinase_dom"/>
</dbReference>
<dbReference type="EC" id="2.7.11.1" evidence="1"/>
<keyword evidence="5 10" id="KW-0418">Kinase</keyword>
<evidence type="ECO:0000256" key="8">
    <source>
        <dbReference type="SAM" id="MobiDB-lite"/>
    </source>
</evidence>
<feature type="domain" description="Protein kinase" evidence="9">
    <location>
        <begin position="5"/>
        <end position="253"/>
    </location>
</feature>
<feature type="region of interest" description="Disordered" evidence="8">
    <location>
        <begin position="750"/>
        <end position="795"/>
    </location>
</feature>
<keyword evidence="11" id="KW-1185">Reference proteome</keyword>
<protein>
    <recommendedName>
        <fullName evidence="1">non-specific serine/threonine protein kinase</fullName>
        <ecNumber evidence="1">2.7.11.1</ecNumber>
    </recommendedName>
</protein>
<evidence type="ECO:0000256" key="3">
    <source>
        <dbReference type="ARBA" id="ARBA00022679"/>
    </source>
</evidence>
<evidence type="ECO:0000256" key="6">
    <source>
        <dbReference type="ARBA" id="ARBA00022840"/>
    </source>
</evidence>
<feature type="compositionally biased region" description="Acidic residues" evidence="8">
    <location>
        <begin position="784"/>
        <end position="795"/>
    </location>
</feature>
<feature type="binding site" evidence="7">
    <location>
        <position position="41"/>
    </location>
    <ligand>
        <name>ATP</name>
        <dbReference type="ChEBI" id="CHEBI:30616"/>
    </ligand>
</feature>
<evidence type="ECO:0000256" key="7">
    <source>
        <dbReference type="PROSITE-ProRule" id="PRU10141"/>
    </source>
</evidence>
<keyword evidence="6 7" id="KW-0067">ATP-binding</keyword>
<dbReference type="Proteomes" id="UP000198282">
    <property type="component" value="Unassembled WGS sequence"/>
</dbReference>
<accession>A0A239FPZ5</accession>
<dbReference type="InterPro" id="IPR008271">
    <property type="entry name" value="Ser/Thr_kinase_AS"/>
</dbReference>
<gene>
    <name evidence="10" type="ORF">SAMN05216276_101239</name>
</gene>
<name>A0A239FPZ5_9ACTN</name>
<proteinExistence type="predicted"/>
<dbReference type="Pfam" id="PF00069">
    <property type="entry name" value="Pkinase"/>
    <property type="match status" value="1"/>
</dbReference>
<evidence type="ECO:0000256" key="2">
    <source>
        <dbReference type="ARBA" id="ARBA00022527"/>
    </source>
</evidence>
<dbReference type="InterPro" id="IPR017441">
    <property type="entry name" value="Protein_kinase_ATP_BS"/>
</dbReference>
<keyword evidence="3" id="KW-0808">Transferase</keyword>
<evidence type="ECO:0000313" key="11">
    <source>
        <dbReference type="Proteomes" id="UP000198282"/>
    </source>
</evidence>
<dbReference type="PANTHER" id="PTHR43289:SF6">
    <property type="entry name" value="SERINE_THREONINE-PROTEIN KINASE NEKL-3"/>
    <property type="match status" value="1"/>
</dbReference>
<evidence type="ECO:0000259" key="9">
    <source>
        <dbReference type="PROSITE" id="PS50011"/>
    </source>
</evidence>
<feature type="compositionally biased region" description="Polar residues" evidence="8">
    <location>
        <begin position="414"/>
        <end position="424"/>
    </location>
</feature>
<dbReference type="EMBL" id="FZOD01000012">
    <property type="protein sequence ID" value="SNS58981.1"/>
    <property type="molecule type" value="Genomic_DNA"/>
</dbReference>
<dbReference type="PANTHER" id="PTHR43289">
    <property type="entry name" value="MITOGEN-ACTIVATED PROTEIN KINASE KINASE KINASE 20-RELATED"/>
    <property type="match status" value="1"/>
</dbReference>
<feature type="compositionally biased region" description="Low complexity" evidence="8">
    <location>
        <begin position="425"/>
        <end position="448"/>
    </location>
</feature>
<dbReference type="Gene3D" id="1.10.510.10">
    <property type="entry name" value="Transferase(Phosphotransferase) domain 1"/>
    <property type="match status" value="1"/>
</dbReference>
<evidence type="ECO:0000256" key="5">
    <source>
        <dbReference type="ARBA" id="ARBA00022777"/>
    </source>
</evidence>
<sequence>MVPGYREIRELGAGGGGRVVLATYAATGAYVAIKYLNAALKDDRGFLARFRDEAHVMVELRDPNVVQFYEYYEDVLEAAIVMELVDGVALRKILAEHGSTSPEAALTVLKGSLLGLAFAHSAGVVHRDYKPENVLIQADGTSKLTDFGIATHVGESDAPAGTPPYMAPEQWTGAPASTATDVYAATCVFFECLTGRRPYPADHHAALMYQHQNTPVPVEHVPSSVRGLVAWGMAKAPMDRPSTARAFLSELELAALSAYGPEWEQRGRRHLAELATLLALAFPLAKPTPKASTSVAQSVIGRVGRMRRPRLGPRMLAGAGVITVAVTVGLVAANQAPDRLAADTIFTPSSPSVTGDAPAGQSQDVESPPEPIISPRPGSTSRAQLPADSTDADRPAPAPSKSQVRAPVPIPVPSKSQAQTQSPVPSKSATNAPTPTSAPTPTGSGAPPVHTVNGLSIMGIDANGTTVDLRASTSASVVLTVGFAEGQNPDRLRETPPRTFTLAGLKTYSHTVPHTFTAPACGQTLYRRVTVSTSPQAAEGVRSRTMKVSGEPCPAPSVETVDIATWNGAEATVRVRADGPGEVRLTATFTRKESRGDEGSTRTLGTRARTLSGKTGYSVNLSIPASKVACGERALFGITVVTDRPAANGTQVKEVSVEGPKCAPPTVSITSFNGATVSFQVRTPDTSAVTVRLGFAQNAGGRLTDSMRVLRLSGDTGYTRRVAGEFAALPECGEPVQRLVTIVTVPAGETQSRDVKLDLPPCEPDPSVSPSEGTGDGAQVPDEPALDEPAPDGIL</sequence>
<dbReference type="InterPro" id="IPR011009">
    <property type="entry name" value="Kinase-like_dom_sf"/>
</dbReference>
<feature type="region of interest" description="Disordered" evidence="8">
    <location>
        <begin position="345"/>
        <end position="450"/>
    </location>
</feature>
<reference evidence="10 11" key="1">
    <citation type="submission" date="2017-06" db="EMBL/GenBank/DDBJ databases">
        <authorList>
            <person name="Kim H.J."/>
            <person name="Triplett B.A."/>
        </authorList>
    </citation>
    <scope>NUCLEOTIDE SEQUENCE [LARGE SCALE GENOMIC DNA]</scope>
    <source>
        <strain evidence="10 11">CGMCC 4.2132</strain>
    </source>
</reference>